<dbReference type="Proteomes" id="UP001054252">
    <property type="component" value="Unassembled WGS sequence"/>
</dbReference>
<protein>
    <submittedName>
        <fullName evidence="1">Uncharacterized protein</fullName>
    </submittedName>
</protein>
<proteinExistence type="predicted"/>
<evidence type="ECO:0000313" key="1">
    <source>
        <dbReference type="EMBL" id="GKV05571.1"/>
    </source>
</evidence>
<organism evidence="1 2">
    <name type="scientific">Rubroshorea leprosula</name>
    <dbReference type="NCBI Taxonomy" id="152421"/>
    <lineage>
        <taxon>Eukaryota</taxon>
        <taxon>Viridiplantae</taxon>
        <taxon>Streptophyta</taxon>
        <taxon>Embryophyta</taxon>
        <taxon>Tracheophyta</taxon>
        <taxon>Spermatophyta</taxon>
        <taxon>Magnoliopsida</taxon>
        <taxon>eudicotyledons</taxon>
        <taxon>Gunneridae</taxon>
        <taxon>Pentapetalae</taxon>
        <taxon>rosids</taxon>
        <taxon>malvids</taxon>
        <taxon>Malvales</taxon>
        <taxon>Dipterocarpaceae</taxon>
        <taxon>Rubroshorea</taxon>
    </lineage>
</organism>
<reference evidence="1 2" key="1">
    <citation type="journal article" date="2021" name="Commun. Biol.">
        <title>The genome of Shorea leprosula (Dipterocarpaceae) highlights the ecological relevance of drought in aseasonal tropical rainforests.</title>
        <authorList>
            <person name="Ng K.K.S."/>
            <person name="Kobayashi M.J."/>
            <person name="Fawcett J.A."/>
            <person name="Hatakeyama M."/>
            <person name="Paape T."/>
            <person name="Ng C.H."/>
            <person name="Ang C.C."/>
            <person name="Tnah L.H."/>
            <person name="Lee C.T."/>
            <person name="Nishiyama T."/>
            <person name="Sese J."/>
            <person name="O'Brien M.J."/>
            <person name="Copetti D."/>
            <person name="Mohd Noor M.I."/>
            <person name="Ong R.C."/>
            <person name="Putra M."/>
            <person name="Sireger I.Z."/>
            <person name="Indrioko S."/>
            <person name="Kosugi Y."/>
            <person name="Izuno A."/>
            <person name="Isagi Y."/>
            <person name="Lee S.L."/>
            <person name="Shimizu K.K."/>
        </authorList>
    </citation>
    <scope>NUCLEOTIDE SEQUENCE [LARGE SCALE GENOMIC DNA]</scope>
    <source>
        <strain evidence="1">214</strain>
    </source>
</reference>
<dbReference type="AlphaFoldDB" id="A0AAV5IUR8"/>
<dbReference type="EMBL" id="BPVZ01000024">
    <property type="protein sequence ID" value="GKV05571.1"/>
    <property type="molecule type" value="Genomic_DNA"/>
</dbReference>
<sequence>MLPDVGYGQAYLCGRNKTNIFPFSKAYGMIWVGGLDMLSIHSIPGGTRRYMLCIAVACDVKQSFNFCC</sequence>
<name>A0AAV5IUR8_9ROSI</name>
<keyword evidence="2" id="KW-1185">Reference proteome</keyword>
<evidence type="ECO:0000313" key="2">
    <source>
        <dbReference type="Proteomes" id="UP001054252"/>
    </source>
</evidence>
<accession>A0AAV5IUR8</accession>
<gene>
    <name evidence="1" type="ORF">SLEP1_g17569</name>
</gene>
<comment type="caution">
    <text evidence="1">The sequence shown here is derived from an EMBL/GenBank/DDBJ whole genome shotgun (WGS) entry which is preliminary data.</text>
</comment>